<sequence>MDLVLQIVTSGLLTGGIYALLAVGLTLIFGVLRVVNFAHGEFMMLGMYGAFWMWALWDLDPYVSVFAVVPAVFALGLLTDRLIIRHTIGAPEVTVVFATLGLSIFLQNFALTVWSADTRSVTTGYTGTAFSLGEVRASVPLVVSFVVALGLALALWALLTYTRFGKSIQAVAQNRDAAALMGINVGRVYMLTYAIAVAGAGAMGALAMPVFSAFPRVGLSFVITAFVIVVLGGLGSVVGAVVAALLIGVVQSVVGFLIGAAWAEIAYFLVFIAVLVLRPQGLLGRRGAEVYQGA</sequence>
<evidence type="ECO:0000256" key="2">
    <source>
        <dbReference type="ARBA" id="ARBA00022448"/>
    </source>
</evidence>
<keyword evidence="5" id="KW-0029">Amino-acid transport</keyword>
<evidence type="ECO:0000256" key="3">
    <source>
        <dbReference type="ARBA" id="ARBA00022475"/>
    </source>
</evidence>
<proteinExistence type="inferred from homology"/>
<comment type="similarity">
    <text evidence="8">Belongs to the binding-protein-dependent transport system permease family. LivHM subfamily.</text>
</comment>
<dbReference type="InterPro" id="IPR052157">
    <property type="entry name" value="BCAA_transport_permease"/>
</dbReference>
<feature type="transmembrane region" description="Helical" evidence="9">
    <location>
        <begin position="188"/>
        <end position="211"/>
    </location>
</feature>
<dbReference type="PANTHER" id="PTHR11795:SF445">
    <property type="entry name" value="AMINO ACID ABC TRANSPORTER PERMEASE PROTEIN"/>
    <property type="match status" value="1"/>
</dbReference>
<dbReference type="GO" id="GO:0006865">
    <property type="term" value="P:amino acid transport"/>
    <property type="evidence" value="ECO:0007669"/>
    <property type="project" value="UniProtKB-KW"/>
</dbReference>
<feature type="transmembrane region" description="Helical" evidence="9">
    <location>
        <begin position="254"/>
        <end position="277"/>
    </location>
</feature>
<dbReference type="PANTHER" id="PTHR11795">
    <property type="entry name" value="BRANCHED-CHAIN AMINO ACID TRANSPORT SYSTEM PERMEASE PROTEIN LIVH"/>
    <property type="match status" value="1"/>
</dbReference>
<evidence type="ECO:0000256" key="1">
    <source>
        <dbReference type="ARBA" id="ARBA00004651"/>
    </source>
</evidence>
<organism evidence="10 11">
    <name type="scientific">Egibacter rhizosphaerae</name>
    <dbReference type="NCBI Taxonomy" id="1670831"/>
    <lineage>
        <taxon>Bacteria</taxon>
        <taxon>Bacillati</taxon>
        <taxon>Actinomycetota</taxon>
        <taxon>Nitriliruptoria</taxon>
        <taxon>Egibacterales</taxon>
        <taxon>Egibacteraceae</taxon>
        <taxon>Egibacter</taxon>
    </lineage>
</organism>
<keyword evidence="3" id="KW-1003">Cell membrane</keyword>
<evidence type="ECO:0000256" key="9">
    <source>
        <dbReference type="SAM" id="Phobius"/>
    </source>
</evidence>
<feature type="transmembrane region" description="Helical" evidence="9">
    <location>
        <begin position="95"/>
        <end position="115"/>
    </location>
</feature>
<name>A0A411YEU9_9ACTN</name>
<comment type="subcellular location">
    <subcellularLocation>
        <location evidence="1">Cell membrane</location>
        <topology evidence="1">Multi-pass membrane protein</topology>
    </subcellularLocation>
</comment>
<keyword evidence="4 9" id="KW-0812">Transmembrane</keyword>
<evidence type="ECO:0000256" key="8">
    <source>
        <dbReference type="ARBA" id="ARBA00037998"/>
    </source>
</evidence>
<gene>
    <name evidence="10" type="ORF">ER308_09610</name>
</gene>
<dbReference type="KEGG" id="erz:ER308_09610"/>
<reference evidence="10 11" key="1">
    <citation type="submission" date="2019-01" db="EMBL/GenBank/DDBJ databases">
        <title>Egibacter rhizosphaerae EGI 80759T.</title>
        <authorList>
            <person name="Chen D.-D."/>
            <person name="Tian Y."/>
            <person name="Jiao J.-Y."/>
            <person name="Zhang X.-T."/>
            <person name="Zhang Y.-G."/>
            <person name="Zhang Y."/>
            <person name="Xiao M."/>
            <person name="Shu W.-S."/>
            <person name="Li W.-J."/>
        </authorList>
    </citation>
    <scope>NUCLEOTIDE SEQUENCE [LARGE SCALE GENOMIC DNA]</scope>
    <source>
        <strain evidence="10 11">EGI 80759</strain>
    </source>
</reference>
<feature type="transmembrane region" description="Helical" evidence="9">
    <location>
        <begin position="63"/>
        <end position="83"/>
    </location>
</feature>
<evidence type="ECO:0000313" key="11">
    <source>
        <dbReference type="Proteomes" id="UP000291469"/>
    </source>
</evidence>
<evidence type="ECO:0000256" key="6">
    <source>
        <dbReference type="ARBA" id="ARBA00022989"/>
    </source>
</evidence>
<dbReference type="EMBL" id="CP036402">
    <property type="protein sequence ID" value="QBI19784.1"/>
    <property type="molecule type" value="Genomic_DNA"/>
</dbReference>
<evidence type="ECO:0000256" key="4">
    <source>
        <dbReference type="ARBA" id="ARBA00022692"/>
    </source>
</evidence>
<protein>
    <submittedName>
        <fullName evidence="10">Branched-chain amino acid ABC transporter permease</fullName>
    </submittedName>
</protein>
<keyword evidence="2" id="KW-0813">Transport</keyword>
<dbReference type="AlphaFoldDB" id="A0A411YEU9"/>
<feature type="transmembrane region" description="Helical" evidence="9">
    <location>
        <begin position="12"/>
        <end position="35"/>
    </location>
</feature>
<keyword evidence="11" id="KW-1185">Reference proteome</keyword>
<feature type="transmembrane region" description="Helical" evidence="9">
    <location>
        <begin position="135"/>
        <end position="159"/>
    </location>
</feature>
<accession>A0A411YEU9</accession>
<dbReference type="Proteomes" id="UP000291469">
    <property type="component" value="Chromosome"/>
</dbReference>
<dbReference type="Pfam" id="PF02653">
    <property type="entry name" value="BPD_transp_2"/>
    <property type="match status" value="1"/>
</dbReference>
<evidence type="ECO:0000256" key="7">
    <source>
        <dbReference type="ARBA" id="ARBA00023136"/>
    </source>
</evidence>
<evidence type="ECO:0000313" key="10">
    <source>
        <dbReference type="EMBL" id="QBI19784.1"/>
    </source>
</evidence>
<dbReference type="GO" id="GO:0005886">
    <property type="term" value="C:plasma membrane"/>
    <property type="evidence" value="ECO:0007669"/>
    <property type="project" value="UniProtKB-SubCell"/>
</dbReference>
<evidence type="ECO:0000256" key="5">
    <source>
        <dbReference type="ARBA" id="ARBA00022970"/>
    </source>
</evidence>
<dbReference type="OrthoDB" id="9807115at2"/>
<feature type="transmembrane region" description="Helical" evidence="9">
    <location>
        <begin position="42"/>
        <end position="57"/>
    </location>
</feature>
<keyword evidence="7 9" id="KW-0472">Membrane</keyword>
<keyword evidence="6 9" id="KW-1133">Transmembrane helix</keyword>
<dbReference type="InterPro" id="IPR001851">
    <property type="entry name" value="ABC_transp_permease"/>
</dbReference>
<dbReference type="GO" id="GO:0022857">
    <property type="term" value="F:transmembrane transporter activity"/>
    <property type="evidence" value="ECO:0007669"/>
    <property type="project" value="InterPro"/>
</dbReference>
<dbReference type="CDD" id="cd06582">
    <property type="entry name" value="TM_PBP1_LivH_like"/>
    <property type="match status" value="1"/>
</dbReference>
<dbReference type="RefSeq" id="WP_131154781.1">
    <property type="nucleotide sequence ID" value="NZ_CP036402.1"/>
</dbReference>
<feature type="transmembrane region" description="Helical" evidence="9">
    <location>
        <begin position="217"/>
        <end position="247"/>
    </location>
</feature>